<dbReference type="InterPro" id="IPR029044">
    <property type="entry name" value="Nucleotide-diphossugar_trans"/>
</dbReference>
<proteinExistence type="predicted"/>
<dbReference type="PANTHER" id="PTHR43630:SF2">
    <property type="entry name" value="GLYCOSYLTRANSFERASE"/>
    <property type="match status" value="1"/>
</dbReference>
<dbReference type="CDD" id="cd02511">
    <property type="entry name" value="Beta4Glucosyltransferase"/>
    <property type="match status" value="1"/>
</dbReference>
<dbReference type="InterPro" id="IPR001173">
    <property type="entry name" value="Glyco_trans_2-like"/>
</dbReference>
<accession>A0A1F4WIP1</accession>
<name>A0A1F4WIP1_UNCKA</name>
<reference evidence="2 3" key="1">
    <citation type="journal article" date="2016" name="Nat. Commun.">
        <title>Thousands of microbial genomes shed light on interconnected biogeochemical processes in an aquifer system.</title>
        <authorList>
            <person name="Anantharaman K."/>
            <person name="Brown C.T."/>
            <person name="Hug L.A."/>
            <person name="Sharon I."/>
            <person name="Castelle C.J."/>
            <person name="Probst A.J."/>
            <person name="Thomas B.C."/>
            <person name="Singh A."/>
            <person name="Wilkins M.J."/>
            <person name="Karaoz U."/>
            <person name="Brodie E.L."/>
            <person name="Williams K.H."/>
            <person name="Hubbard S.S."/>
            <person name="Banfield J.F."/>
        </authorList>
    </citation>
    <scope>NUCLEOTIDE SEQUENCE [LARGE SCALE GENOMIC DNA]</scope>
</reference>
<sequence>MSKISVVVNVVDAEIEVLPRALKSVEKLANEIVIVDMTTDGKEVTKIGKEFAARIYKHEFVDYVEPVRNFSITKATGDWVLIIDPDEEIPVSLMGKIKKIVNEPKADYYRLPRMNIIFGKWIEHSGWWPDYNIRLFKKGKVEWTEEIHGVQVTMGEGADLPAKEESAIIHHNYQTIEQYIERMNRYTGKQAENLLRGGYSFRWQDVIHKPAREFVARYFAGEGYKDGVHGLALASLQAFSELAVILKVWQKGGFERQKLGVKDVIKELGLVERDLDYWKADALVKNGGGVIDRVKRKFKLR</sequence>
<protein>
    <recommendedName>
        <fullName evidence="1">Glycosyltransferase 2-like domain-containing protein</fullName>
    </recommendedName>
</protein>
<dbReference type="AlphaFoldDB" id="A0A1F4WIP1"/>
<comment type="caution">
    <text evidence="2">The sequence shown here is derived from an EMBL/GenBank/DDBJ whole genome shotgun (WGS) entry which is preliminary data.</text>
</comment>
<organism evidence="2 3">
    <name type="scientific">candidate division WWE3 bacterium RIFOXYC1_FULL_39_7</name>
    <dbReference type="NCBI Taxonomy" id="1802643"/>
    <lineage>
        <taxon>Bacteria</taxon>
        <taxon>Katanobacteria</taxon>
    </lineage>
</organism>
<feature type="domain" description="Glycosyltransferase 2-like" evidence="1">
    <location>
        <begin position="6"/>
        <end position="149"/>
    </location>
</feature>
<dbReference type="EMBL" id="MEWA01000025">
    <property type="protein sequence ID" value="OGC69208.1"/>
    <property type="molecule type" value="Genomic_DNA"/>
</dbReference>
<gene>
    <name evidence="2" type="ORF">A2415_01095</name>
</gene>
<dbReference type="PANTHER" id="PTHR43630">
    <property type="entry name" value="POLY-BETA-1,6-N-ACETYL-D-GLUCOSAMINE SYNTHASE"/>
    <property type="match status" value="1"/>
</dbReference>
<dbReference type="Pfam" id="PF00535">
    <property type="entry name" value="Glycos_transf_2"/>
    <property type="match status" value="1"/>
</dbReference>
<evidence type="ECO:0000259" key="1">
    <source>
        <dbReference type="Pfam" id="PF00535"/>
    </source>
</evidence>
<dbReference type="SUPFAM" id="SSF53448">
    <property type="entry name" value="Nucleotide-diphospho-sugar transferases"/>
    <property type="match status" value="1"/>
</dbReference>
<dbReference type="Gene3D" id="3.90.550.10">
    <property type="entry name" value="Spore Coat Polysaccharide Biosynthesis Protein SpsA, Chain A"/>
    <property type="match status" value="1"/>
</dbReference>
<evidence type="ECO:0000313" key="2">
    <source>
        <dbReference type="EMBL" id="OGC69208.1"/>
    </source>
</evidence>
<evidence type="ECO:0000313" key="3">
    <source>
        <dbReference type="Proteomes" id="UP000179113"/>
    </source>
</evidence>
<dbReference type="Proteomes" id="UP000179113">
    <property type="component" value="Unassembled WGS sequence"/>
</dbReference>